<dbReference type="InterPro" id="IPR006076">
    <property type="entry name" value="FAD-dep_OxRdtase"/>
</dbReference>
<reference evidence="3 4" key="1">
    <citation type="submission" date="2023-07" db="EMBL/GenBank/DDBJ databases">
        <title>Genomic Encyclopedia of Type Strains, Phase IV (KMG-IV): sequencing the most valuable type-strain genomes for metagenomic binning, comparative biology and taxonomic classification.</title>
        <authorList>
            <person name="Goeker M."/>
        </authorList>
    </citation>
    <scope>NUCLEOTIDE SEQUENCE [LARGE SCALE GENOMIC DNA]</scope>
    <source>
        <strain evidence="3 4">DSM 102814</strain>
    </source>
</reference>
<evidence type="ECO:0000256" key="1">
    <source>
        <dbReference type="ARBA" id="ARBA00023002"/>
    </source>
</evidence>
<dbReference type="Pfam" id="PF01266">
    <property type="entry name" value="DAO"/>
    <property type="match status" value="1"/>
</dbReference>
<evidence type="ECO:0000259" key="2">
    <source>
        <dbReference type="Pfam" id="PF01266"/>
    </source>
</evidence>
<protein>
    <submittedName>
        <fullName evidence="3">Glycine/D-amino acid oxidase-like deaminating enzyme</fullName>
    </submittedName>
</protein>
<keyword evidence="4" id="KW-1185">Reference proteome</keyword>
<evidence type="ECO:0000313" key="3">
    <source>
        <dbReference type="EMBL" id="MDR6300228.1"/>
    </source>
</evidence>
<dbReference type="Gene3D" id="3.30.9.10">
    <property type="entry name" value="D-Amino Acid Oxidase, subunit A, domain 2"/>
    <property type="match status" value="1"/>
</dbReference>
<organism evidence="3 4">
    <name type="scientific">Mesonia maritima</name>
    <dbReference type="NCBI Taxonomy" id="1793873"/>
    <lineage>
        <taxon>Bacteria</taxon>
        <taxon>Pseudomonadati</taxon>
        <taxon>Bacteroidota</taxon>
        <taxon>Flavobacteriia</taxon>
        <taxon>Flavobacteriales</taxon>
        <taxon>Flavobacteriaceae</taxon>
        <taxon>Mesonia</taxon>
    </lineage>
</organism>
<dbReference type="InterPro" id="IPR036188">
    <property type="entry name" value="FAD/NAD-bd_sf"/>
</dbReference>
<sequence>MQDYIIVGSGLSGVTLAHFLRRKGYTFTLISDYSQQSSIVAGGIMNPIVLKKFTLAWQGNLQLKKATAFYRTVEKELAIDILKFYSIYRRFNSIKEQNDWFAALDKPYLSDFLGENLVSNIPNIQSNYSFGKMEGAGILDTNLYLKESINLLQKENAFQEEKFNYKNLLINADHVSYKNTSARKIIFAEGFGVMQNPYFNYLPIQGNKGEYIIIESSELKLESLLKSSVFIIPLGNDLYKVGASYERNFSDAKPTSEKRDYLKNKLDDVMSCDYKIIDQQAGIRPTVRDRRTIVGQHPKYKNLFISNGFGSRGILMAPTVSEQLIDFIENDKTLPPEIDCNRFNHLY</sequence>
<gene>
    <name evidence="3" type="ORF">GGR31_000844</name>
</gene>
<accession>A0ABU1K3Q8</accession>
<name>A0ABU1K3Q8_9FLAO</name>
<evidence type="ECO:0000313" key="4">
    <source>
        <dbReference type="Proteomes" id="UP001257659"/>
    </source>
</evidence>
<comment type="caution">
    <text evidence="3">The sequence shown here is derived from an EMBL/GenBank/DDBJ whole genome shotgun (WGS) entry which is preliminary data.</text>
</comment>
<dbReference type="Gene3D" id="3.50.50.60">
    <property type="entry name" value="FAD/NAD(P)-binding domain"/>
    <property type="match status" value="2"/>
</dbReference>
<dbReference type="PANTHER" id="PTHR13847:SF289">
    <property type="entry name" value="GLYCINE OXIDASE"/>
    <property type="match status" value="1"/>
</dbReference>
<dbReference type="PANTHER" id="PTHR13847">
    <property type="entry name" value="SARCOSINE DEHYDROGENASE-RELATED"/>
    <property type="match status" value="1"/>
</dbReference>
<dbReference type="Proteomes" id="UP001257659">
    <property type="component" value="Unassembled WGS sequence"/>
</dbReference>
<dbReference type="SUPFAM" id="SSF51971">
    <property type="entry name" value="Nucleotide-binding domain"/>
    <property type="match status" value="1"/>
</dbReference>
<feature type="domain" description="FAD dependent oxidoreductase" evidence="2">
    <location>
        <begin position="3"/>
        <end position="324"/>
    </location>
</feature>
<dbReference type="EMBL" id="JAVDQA010000001">
    <property type="protein sequence ID" value="MDR6300228.1"/>
    <property type="molecule type" value="Genomic_DNA"/>
</dbReference>
<keyword evidence="1" id="KW-0560">Oxidoreductase</keyword>
<dbReference type="RefSeq" id="WP_309727130.1">
    <property type="nucleotide sequence ID" value="NZ_JAVDQA010000001.1"/>
</dbReference>
<proteinExistence type="predicted"/>